<sequence length="323" mass="34829">MNSRDVDASIGEAAAQWVVRLASGEMDAAEMARFKDWHGQSDAHRDAFNRERRLWQSLDGQRAAFASATPAPRRRGRRWAAVARPLVRPRVWLAAGAVAATLAFLAPGMMVRLRADEMAGRGEVRTVALADGSTAMLDSDAAIAIHYDGQERRIDLLQGKAWFDVKHGDRRPFRVAASGGVTQDIGTAFEVDRGAAGVDVNVTQGAVRVRGTASGPGMLLGMAERAHYGDDGALVRLKPGMISSMAAWRRGLIVLDGRSVAEAIAEIGRYRPGYTLTLADLSAAPRISGIFRIDAPDEALRSVAQMAGLQVMTLPGEMMVLRR</sequence>
<evidence type="ECO:0000313" key="5">
    <source>
        <dbReference type="Proteomes" id="UP001595681"/>
    </source>
</evidence>
<evidence type="ECO:0000313" key="4">
    <source>
        <dbReference type="EMBL" id="MFC3443412.1"/>
    </source>
</evidence>
<dbReference type="Pfam" id="PF04773">
    <property type="entry name" value="FecR"/>
    <property type="match status" value="1"/>
</dbReference>
<reference evidence="5" key="1">
    <citation type="journal article" date="2019" name="Int. J. Syst. Evol. Microbiol.">
        <title>The Global Catalogue of Microorganisms (GCM) 10K type strain sequencing project: providing services to taxonomists for standard genome sequencing and annotation.</title>
        <authorList>
            <consortium name="The Broad Institute Genomics Platform"/>
            <consortium name="The Broad Institute Genome Sequencing Center for Infectious Disease"/>
            <person name="Wu L."/>
            <person name="Ma J."/>
        </authorList>
    </citation>
    <scope>NUCLEOTIDE SEQUENCE [LARGE SCALE GENOMIC DNA]</scope>
    <source>
        <strain evidence="5">CCM 7491</strain>
    </source>
</reference>
<dbReference type="RefSeq" id="WP_380798147.1">
    <property type="nucleotide sequence ID" value="NZ_JBHRVU010000005.1"/>
</dbReference>
<proteinExistence type="predicted"/>
<comment type="caution">
    <text evidence="4">The sequence shown here is derived from an EMBL/GenBank/DDBJ whole genome shotgun (WGS) entry which is preliminary data.</text>
</comment>
<dbReference type="PIRSF" id="PIRSF018266">
    <property type="entry name" value="FecR"/>
    <property type="match status" value="1"/>
</dbReference>
<keyword evidence="5" id="KW-1185">Reference proteome</keyword>
<dbReference type="InterPro" id="IPR032623">
    <property type="entry name" value="FecR_N"/>
</dbReference>
<dbReference type="Proteomes" id="UP001595681">
    <property type="component" value="Unassembled WGS sequence"/>
</dbReference>
<feature type="transmembrane region" description="Helical" evidence="1">
    <location>
        <begin position="91"/>
        <end position="111"/>
    </location>
</feature>
<evidence type="ECO:0000256" key="1">
    <source>
        <dbReference type="SAM" id="Phobius"/>
    </source>
</evidence>
<feature type="domain" description="FecR N-terminal" evidence="3">
    <location>
        <begin position="12"/>
        <end position="52"/>
    </location>
</feature>
<dbReference type="PANTHER" id="PTHR30273:SF2">
    <property type="entry name" value="PROTEIN FECR"/>
    <property type="match status" value="1"/>
</dbReference>
<dbReference type="PANTHER" id="PTHR30273">
    <property type="entry name" value="PERIPLASMIC SIGNAL SENSOR AND SIGMA FACTOR ACTIVATOR FECR-RELATED"/>
    <property type="match status" value="1"/>
</dbReference>
<accession>A0ABV7NLT5</accession>
<protein>
    <submittedName>
        <fullName evidence="4">FecR family protein</fullName>
    </submittedName>
</protein>
<organism evidence="4 5">
    <name type="scientific">Sphingobium rhizovicinum</name>
    <dbReference type="NCBI Taxonomy" id="432308"/>
    <lineage>
        <taxon>Bacteria</taxon>
        <taxon>Pseudomonadati</taxon>
        <taxon>Pseudomonadota</taxon>
        <taxon>Alphaproteobacteria</taxon>
        <taxon>Sphingomonadales</taxon>
        <taxon>Sphingomonadaceae</taxon>
        <taxon>Sphingobium</taxon>
    </lineage>
</organism>
<gene>
    <name evidence="4" type="ORF">ACFOKF_19850</name>
</gene>
<feature type="domain" description="FecR protein" evidence="2">
    <location>
        <begin position="120"/>
        <end position="208"/>
    </location>
</feature>
<evidence type="ECO:0000259" key="3">
    <source>
        <dbReference type="Pfam" id="PF16220"/>
    </source>
</evidence>
<dbReference type="Pfam" id="PF16220">
    <property type="entry name" value="DUF4880"/>
    <property type="match status" value="1"/>
</dbReference>
<evidence type="ECO:0000259" key="2">
    <source>
        <dbReference type="Pfam" id="PF04773"/>
    </source>
</evidence>
<keyword evidence="1" id="KW-0472">Membrane</keyword>
<name>A0ABV7NLT5_9SPHN</name>
<dbReference type="InterPro" id="IPR012373">
    <property type="entry name" value="Ferrdict_sens_TM"/>
</dbReference>
<dbReference type="InterPro" id="IPR006860">
    <property type="entry name" value="FecR"/>
</dbReference>
<keyword evidence="1" id="KW-1133">Transmembrane helix</keyword>
<dbReference type="EMBL" id="JBHRVU010000005">
    <property type="protein sequence ID" value="MFC3443412.1"/>
    <property type="molecule type" value="Genomic_DNA"/>
</dbReference>
<dbReference type="Gene3D" id="2.60.120.1440">
    <property type="match status" value="1"/>
</dbReference>
<keyword evidence="1" id="KW-0812">Transmembrane</keyword>